<dbReference type="PANTHER" id="PTHR43788:SF8">
    <property type="entry name" value="DNA-BINDING PROTEIN SMUBP-2"/>
    <property type="match status" value="1"/>
</dbReference>
<dbReference type="CDD" id="cd18809">
    <property type="entry name" value="SF1_C_RecD"/>
    <property type="match status" value="1"/>
</dbReference>
<dbReference type="PANTHER" id="PTHR43788">
    <property type="entry name" value="DNA2/NAM7 HELICASE FAMILY MEMBER"/>
    <property type="match status" value="1"/>
</dbReference>
<dbReference type="Proteomes" id="UP001314263">
    <property type="component" value="Unassembled WGS sequence"/>
</dbReference>
<protein>
    <recommendedName>
        <fullName evidence="1">UvrD-like helicase C-terminal domain-containing protein</fullName>
    </recommendedName>
</protein>
<sequence>MREFVPTASQADACTALDAFFDDETLSFAVIMGPAGAGKSALLQHYFKRSHSFDDALIIKLAPTHQAKSILDSSLKFGEGAKTLSSFFGLMMVTHPQTLVEEFREPGKWVLIETKTGEQLQTIPKSSEGTEWRFLESESRAHKALDEAEDDEKRIVVVVDEISMISEADHKRIISLVNRHPGIKLILLGDHMQLPPVEKNRDVGVSPCFSQAFMTRDDVKVMALKQIVRQCDEVVKGNLLYMRTCIRKGTAIDLKQLQQTACFKLVPSLYDHLDEFNGTNDVKALAWRNKTVDALNTRIKERLNGESVLDNFVPNDSIVFTLPYRGLINNGDAFVIRSIEDESVEVYADRGKPKCFALQRYTLLPAADAKGEAVECWRFKRPAEYRTEKAKLELRARATDDLKLRQKIISGQLRSLKDHHAFFKVAFSLTVHKAQGSTISTVLIDGQDICSSWDVDMRNRLLYTAISRMRDRAIIAVGKAR</sequence>
<dbReference type="EMBL" id="CAUYUE010000004">
    <property type="protein sequence ID" value="CAK0765697.1"/>
    <property type="molecule type" value="Genomic_DNA"/>
</dbReference>
<dbReference type="Gene3D" id="3.40.50.300">
    <property type="entry name" value="P-loop containing nucleotide triphosphate hydrolases"/>
    <property type="match status" value="2"/>
</dbReference>
<dbReference type="Pfam" id="PF13538">
    <property type="entry name" value="UvrD_C_2"/>
    <property type="match status" value="1"/>
</dbReference>
<reference evidence="2 3" key="1">
    <citation type="submission" date="2023-10" db="EMBL/GenBank/DDBJ databases">
        <authorList>
            <person name="Maclean D."/>
            <person name="Macfadyen A."/>
        </authorList>
    </citation>
    <scope>NUCLEOTIDE SEQUENCE [LARGE SCALE GENOMIC DNA]</scope>
</reference>
<proteinExistence type="predicted"/>
<dbReference type="InterPro" id="IPR050534">
    <property type="entry name" value="Coronavir_polyprotein_1ab"/>
</dbReference>
<evidence type="ECO:0000313" key="2">
    <source>
        <dbReference type="EMBL" id="CAK0765697.1"/>
    </source>
</evidence>
<dbReference type="InterPro" id="IPR027417">
    <property type="entry name" value="P-loop_NTPase"/>
</dbReference>
<comment type="caution">
    <text evidence="2">The sequence shown here is derived from an EMBL/GenBank/DDBJ whole genome shotgun (WGS) entry which is preliminary data.</text>
</comment>
<dbReference type="GO" id="GO:0043139">
    <property type="term" value="F:5'-3' DNA helicase activity"/>
    <property type="evidence" value="ECO:0007669"/>
    <property type="project" value="TreeGrafter"/>
</dbReference>
<evidence type="ECO:0000313" key="3">
    <source>
        <dbReference type="Proteomes" id="UP001314263"/>
    </source>
</evidence>
<keyword evidence="3" id="KW-1185">Reference proteome</keyword>
<name>A0AAV1I2H5_9CHLO</name>
<organism evidence="2 3">
    <name type="scientific">Coccomyxa viridis</name>
    <dbReference type="NCBI Taxonomy" id="1274662"/>
    <lineage>
        <taxon>Eukaryota</taxon>
        <taxon>Viridiplantae</taxon>
        <taxon>Chlorophyta</taxon>
        <taxon>core chlorophytes</taxon>
        <taxon>Trebouxiophyceae</taxon>
        <taxon>Trebouxiophyceae incertae sedis</taxon>
        <taxon>Coccomyxaceae</taxon>
        <taxon>Coccomyxa</taxon>
    </lineage>
</organism>
<dbReference type="Gene3D" id="2.30.30.780">
    <property type="match status" value="1"/>
</dbReference>
<dbReference type="InterPro" id="IPR027785">
    <property type="entry name" value="UvrD-like_helicase_C"/>
</dbReference>
<evidence type="ECO:0000259" key="1">
    <source>
        <dbReference type="Pfam" id="PF13538"/>
    </source>
</evidence>
<feature type="domain" description="UvrD-like helicase C-terminal" evidence="1">
    <location>
        <begin position="426"/>
        <end position="475"/>
    </location>
</feature>
<dbReference type="AlphaFoldDB" id="A0AAV1I2H5"/>
<dbReference type="Pfam" id="PF13604">
    <property type="entry name" value="AAA_30"/>
    <property type="match status" value="1"/>
</dbReference>
<accession>A0AAV1I2H5</accession>
<gene>
    <name evidence="2" type="ORF">CVIRNUC_003284</name>
</gene>
<dbReference type="SUPFAM" id="SSF52540">
    <property type="entry name" value="P-loop containing nucleoside triphosphate hydrolases"/>
    <property type="match status" value="2"/>
</dbReference>